<keyword evidence="2" id="KW-1185">Reference proteome</keyword>
<evidence type="ECO:0000313" key="2">
    <source>
        <dbReference type="Proteomes" id="UP000750711"/>
    </source>
</evidence>
<evidence type="ECO:0008006" key="3">
    <source>
        <dbReference type="Google" id="ProtNLM"/>
    </source>
</evidence>
<dbReference type="SUPFAM" id="SSF89372">
    <property type="entry name" value="Fucose-specific lectin"/>
    <property type="match status" value="2"/>
</dbReference>
<sequence length="779" mass="84371">MSRIQIKILIVADGIFSFGPQTHDDNIFTLTFLVKSLTLPNGPLDPLEITVDTAHRDGEVLFDGNSDPAFPFPKSSFATIPGKFRFAGPLVAGEVTRPLGEYDEIWLFGYNGVNPNVTIGPDGVKTVSGLDPVNKSQWVDMTGAELTALAAFMNQGGGIFAAGDHGSLGAPLCGKIPRVRTMRKWWHDEDPTKPSSQSYVGNWPSSGVTRADTLMPATTRIGDLFETRWDTQNQSDDVPQVLHPTFIGVAHPILQTSSGPLNVMPDHMHEGEVCGFGGSRGALPYSIIESLSYVGPDFAGSLEYPTIYPVNGQPHQERPEILATGVVQAGHVTTSSKPAGVCNDPFYGDPQPTAGISTLNIISAYDGHAAGVGRVITDSSFHHYLDVNLLGDPCASAAFDNSEVSGFQQTNTLQQMTQFYRNLAQYLAGPLLIALDCIGNTVDNRKVYCIGGNNKIDEFSVHRKTPPPHLPYWAMNGFPDTATRQGSAVACWTLDNVHNQIYYLDADNHVNESSTSDTFPLGSITRMSSIPSRLDSGLACAGPRDGTRARVYFINSSSQIVQLTYDASTSRWTDQTLPGPTAAEGSTLTALYSPSDGISVFYYSSAGAITWVSEDDGPDRWIFDTVVTDGSPSYANIAALLVNGLPHVFYVDSHLHNVCSMTLGGGRWNKTVLPGLARLEGSWLTGYVRNETEPVIFYVARDGIINELAWNAATSTWTNTVLPGHVVRTRSQISCLEAAGQAEIYYRGFEGRIYTLNWEAARGWANSSLLLLVFSPPGH</sequence>
<name>A0A9P8LAI2_9PEZI</name>
<accession>A0A9P8LAI2</accession>
<dbReference type="Gene3D" id="2.120.10.70">
    <property type="entry name" value="Fucose-specific lectin"/>
    <property type="match status" value="1"/>
</dbReference>
<organism evidence="1 2">
    <name type="scientific">Trichoglossum hirsutum</name>
    <dbReference type="NCBI Taxonomy" id="265104"/>
    <lineage>
        <taxon>Eukaryota</taxon>
        <taxon>Fungi</taxon>
        <taxon>Dikarya</taxon>
        <taxon>Ascomycota</taxon>
        <taxon>Pezizomycotina</taxon>
        <taxon>Geoglossomycetes</taxon>
        <taxon>Geoglossales</taxon>
        <taxon>Geoglossaceae</taxon>
        <taxon>Trichoglossum</taxon>
    </lineage>
</organism>
<proteinExistence type="predicted"/>
<evidence type="ECO:0000313" key="1">
    <source>
        <dbReference type="EMBL" id="KAH0558620.1"/>
    </source>
</evidence>
<gene>
    <name evidence="1" type="ORF">GP486_004726</name>
</gene>
<protein>
    <recommendedName>
        <fullName evidence="3">Fucose-specific lectin</fullName>
    </recommendedName>
</protein>
<dbReference type="EMBL" id="JAGHQM010000789">
    <property type="protein sequence ID" value="KAH0558620.1"/>
    <property type="molecule type" value="Genomic_DNA"/>
</dbReference>
<comment type="caution">
    <text evidence="1">The sequence shown here is derived from an EMBL/GenBank/DDBJ whole genome shotgun (WGS) entry which is preliminary data.</text>
</comment>
<dbReference type="AlphaFoldDB" id="A0A9P8LAI2"/>
<dbReference type="Proteomes" id="UP000750711">
    <property type="component" value="Unassembled WGS sequence"/>
</dbReference>
<reference evidence="1" key="1">
    <citation type="submission" date="2021-03" db="EMBL/GenBank/DDBJ databases">
        <title>Comparative genomics and phylogenomic investigation of the class Geoglossomycetes provide insights into ecological specialization and systematics.</title>
        <authorList>
            <person name="Melie T."/>
            <person name="Pirro S."/>
            <person name="Miller A.N."/>
            <person name="Quandt A."/>
        </authorList>
    </citation>
    <scope>NUCLEOTIDE SEQUENCE</scope>
    <source>
        <strain evidence="1">CAQ_001_2017</strain>
    </source>
</reference>